<keyword evidence="1" id="KW-0378">Hydrolase</keyword>
<dbReference type="PANTHER" id="PTHR43434:SF24">
    <property type="entry name" value="HYDROLASE-RELATED"/>
    <property type="match status" value="1"/>
</dbReference>
<dbReference type="RefSeq" id="WP_075784690.1">
    <property type="nucleotide sequence ID" value="NZ_JAESIL010000049.1"/>
</dbReference>
<dbReference type="SFLD" id="SFLDG01135">
    <property type="entry name" value="C1.5.6:_HAD__Beta-PGM__Phospha"/>
    <property type="match status" value="1"/>
</dbReference>
<dbReference type="GO" id="GO:0005829">
    <property type="term" value="C:cytosol"/>
    <property type="evidence" value="ECO:0007669"/>
    <property type="project" value="TreeGrafter"/>
</dbReference>
<accession>A0A4R8G3V7</accession>
<dbReference type="InterPro" id="IPR041492">
    <property type="entry name" value="HAD_2"/>
</dbReference>
<evidence type="ECO:0000313" key="4">
    <source>
        <dbReference type="Proteomes" id="UP000635853"/>
    </source>
</evidence>
<sequence length="223" mass="23028">MTARRLALFDVDGTLVDSQAHIAGAMAAAFAAEGLPLPPPHEVLGVVGLSLPLALAALAPDASAERLDRMVEAYRQQFFALRVGQAASPLFPGAREALALLAGVEGLELGIATGKSRRGLDAILKAHGLAGQFATRQVSDDHPSKPHPSMVLAALAETGVAPDRAVMIGDTEFDMEMGRAAGVRTLAVAWGYHPADRLGAADAVVERFADLPAAVLALVGETA</sequence>
<dbReference type="InterPro" id="IPR006439">
    <property type="entry name" value="HAD-SF_hydro_IA"/>
</dbReference>
<dbReference type="NCBIfam" id="TIGR01509">
    <property type="entry name" value="HAD-SF-IA-v3"/>
    <property type="match status" value="1"/>
</dbReference>
<dbReference type="Proteomes" id="UP000635853">
    <property type="component" value="Unassembled WGS sequence"/>
</dbReference>
<dbReference type="EMBL" id="SOEB01000005">
    <property type="protein sequence ID" value="TDX31192.1"/>
    <property type="molecule type" value="Genomic_DNA"/>
</dbReference>
<dbReference type="Pfam" id="PF13419">
    <property type="entry name" value="HAD_2"/>
    <property type="match status" value="1"/>
</dbReference>
<dbReference type="PANTHER" id="PTHR43434">
    <property type="entry name" value="PHOSPHOGLYCOLATE PHOSPHATASE"/>
    <property type="match status" value="1"/>
</dbReference>
<dbReference type="SUPFAM" id="SSF56784">
    <property type="entry name" value="HAD-like"/>
    <property type="match status" value="1"/>
</dbReference>
<comment type="caution">
    <text evidence="2">The sequence shown here is derived from an EMBL/GenBank/DDBJ whole genome shotgun (WGS) entry which is preliminary data.</text>
</comment>
<keyword evidence="4" id="KW-1185">Reference proteome</keyword>
<proteinExistence type="predicted"/>
<dbReference type="GO" id="GO:0008967">
    <property type="term" value="F:phosphoglycolate phosphatase activity"/>
    <property type="evidence" value="ECO:0007669"/>
    <property type="project" value="TreeGrafter"/>
</dbReference>
<dbReference type="InterPro" id="IPR023214">
    <property type="entry name" value="HAD_sf"/>
</dbReference>
<dbReference type="Gene3D" id="3.40.50.1000">
    <property type="entry name" value="HAD superfamily/HAD-like"/>
    <property type="match status" value="1"/>
</dbReference>
<reference evidence="2 3" key="1">
    <citation type="submission" date="2019-03" db="EMBL/GenBank/DDBJ databases">
        <title>Genomic Encyclopedia of Type Strains, Phase IV (KMG-IV): sequencing the most valuable type-strain genomes for metagenomic binning, comparative biology and taxonomic classification.</title>
        <authorList>
            <person name="Goeker M."/>
        </authorList>
    </citation>
    <scope>NUCLEOTIDE SEQUENCE [LARGE SCALE GENOMIC DNA]</scope>
    <source>
        <strain evidence="2 3">JA181</strain>
    </source>
</reference>
<dbReference type="EMBL" id="JAESIL010000049">
    <property type="protein sequence ID" value="MBL3578926.1"/>
    <property type="molecule type" value="Genomic_DNA"/>
</dbReference>
<protein>
    <submittedName>
        <fullName evidence="1">HAD-IA family hydrolase</fullName>
    </submittedName>
    <submittedName>
        <fullName evidence="2">Phosphoglycolate phosphatase</fullName>
    </submittedName>
</protein>
<evidence type="ECO:0000313" key="1">
    <source>
        <dbReference type="EMBL" id="MBL3578926.1"/>
    </source>
</evidence>
<reference evidence="1" key="3">
    <citation type="submission" date="2021-01" db="EMBL/GenBank/DDBJ databases">
        <authorList>
            <person name="Guzman M.S."/>
        </authorList>
    </citation>
    <scope>NUCLEOTIDE SEQUENCE</scope>
    <source>
        <strain evidence="1">AB19</strain>
    </source>
</reference>
<reference evidence="4" key="2">
    <citation type="submission" date="2021-01" db="EMBL/GenBank/DDBJ databases">
        <title>Draft genomes of Rhodovulum sulfidophilum.</title>
        <authorList>
            <person name="Guzman M.S."/>
        </authorList>
    </citation>
    <scope>NUCLEOTIDE SEQUENCE [LARGE SCALE GENOMIC DNA]</scope>
    <source>
        <strain evidence="4">AB19</strain>
    </source>
</reference>
<evidence type="ECO:0000313" key="2">
    <source>
        <dbReference type="EMBL" id="TDX31192.1"/>
    </source>
</evidence>
<dbReference type="InterPro" id="IPR050155">
    <property type="entry name" value="HAD-like_hydrolase_sf"/>
</dbReference>
<gene>
    <name evidence="2" type="ORF">EV657_10539</name>
    <name evidence="1" type="ORF">JMJ92_12285</name>
</gene>
<dbReference type="SFLD" id="SFLDS00003">
    <property type="entry name" value="Haloacid_Dehalogenase"/>
    <property type="match status" value="1"/>
</dbReference>
<dbReference type="NCBIfam" id="TIGR01549">
    <property type="entry name" value="HAD-SF-IA-v1"/>
    <property type="match status" value="1"/>
</dbReference>
<dbReference type="SFLD" id="SFLDG01129">
    <property type="entry name" value="C1.5:_HAD__Beta-PGM__Phosphata"/>
    <property type="match status" value="1"/>
</dbReference>
<organism evidence="2 3">
    <name type="scientific">Rhodovulum visakhapatnamense</name>
    <dbReference type="NCBI Taxonomy" id="364297"/>
    <lineage>
        <taxon>Bacteria</taxon>
        <taxon>Pseudomonadati</taxon>
        <taxon>Pseudomonadota</taxon>
        <taxon>Alphaproteobacteria</taxon>
        <taxon>Rhodobacterales</taxon>
        <taxon>Paracoccaceae</taxon>
        <taxon>Rhodovulum</taxon>
    </lineage>
</organism>
<dbReference type="GO" id="GO:0006281">
    <property type="term" value="P:DNA repair"/>
    <property type="evidence" value="ECO:0007669"/>
    <property type="project" value="TreeGrafter"/>
</dbReference>
<dbReference type="InterPro" id="IPR023198">
    <property type="entry name" value="PGP-like_dom2"/>
</dbReference>
<evidence type="ECO:0000313" key="3">
    <source>
        <dbReference type="Proteomes" id="UP000295484"/>
    </source>
</evidence>
<dbReference type="AlphaFoldDB" id="A0A4R8G3V7"/>
<dbReference type="InterPro" id="IPR036412">
    <property type="entry name" value="HAD-like_sf"/>
</dbReference>
<dbReference type="Gene3D" id="1.10.150.240">
    <property type="entry name" value="Putative phosphatase, domain 2"/>
    <property type="match status" value="1"/>
</dbReference>
<dbReference type="Proteomes" id="UP000295484">
    <property type="component" value="Unassembled WGS sequence"/>
</dbReference>
<name>A0A4R8G3V7_9RHOB</name>